<name>A0A1D2NAF8_ORCCI</name>
<dbReference type="Proteomes" id="UP000094527">
    <property type="component" value="Unassembled WGS sequence"/>
</dbReference>
<feature type="compositionally biased region" description="Basic and acidic residues" evidence="3">
    <location>
        <begin position="242"/>
        <end position="254"/>
    </location>
</feature>
<comment type="caution">
    <text evidence="2">Lacks conserved residue(s) required for the propagation of feature annotation.</text>
</comment>
<dbReference type="InterPro" id="IPR053207">
    <property type="entry name" value="Non-NMDA_GluR_Accessory"/>
</dbReference>
<keyword evidence="1" id="KW-1015">Disulfide bond</keyword>
<gene>
    <name evidence="5" type="ORF">Ocin01_04706</name>
</gene>
<sequence>MYQSHPYEDNNQEKAGAVNEDDDFRESKNWNMGPSSPIKMSILKKSSHCISSNNTRHITTFPQVPPLKLPPPLQNFLRLLLAQLLLENHNNNSLSSKDSETHHHHHYHLNNRLEQPHQQHPAAVVVGFGTNQVLNFGADYGGDEIVDEHDDDGSTAVEDIDAVLDAEHQHQHHHDKSNMDKVDNDIVGKSTQSDAAAAAPSQSTSPHLKLRPTRQNNKSLTKVLPTRYEASSLSGSSTSHIRRNEQGVVDKDVELLPPTAAAVKTFPNKQHGDEPEDFLQGDDPLISGGSVHDNLVAPEYGTSTNSNPNKNASSSSSRSKIASSASTSSNLSNGIGIKNGKQRNPLQIRRDLSRLIANAAGRSGQNGASSSVIGAEDEPLPNKCDRLFMSSDTRASNGTFESPTMISEEGHLYQCIFMFVARPMERVEVVFTQFNVRGTPPECVHEWVDIWTETEGTDPTDLVTTPFSGRYCGKIPPRRRISLYGGIAIGFYSDKNSTDETIFRGTYAFIPDSNFLHLGSKNRNEFFLIDCFSLPGPYQIGTPVPRTLCSYTILGASKRRGDLISPTYPGVYPKNLSCSYKFVGIDGQRIRLEFRDFDVFYGGAQ</sequence>
<feature type="domain" description="CUB" evidence="4">
    <location>
        <begin position="549"/>
        <end position="605"/>
    </location>
</feature>
<evidence type="ECO:0000256" key="1">
    <source>
        <dbReference type="ARBA" id="ARBA00023157"/>
    </source>
</evidence>
<dbReference type="EMBL" id="LJIJ01000132">
    <property type="protein sequence ID" value="ODN01956.1"/>
    <property type="molecule type" value="Genomic_DNA"/>
</dbReference>
<dbReference type="STRING" id="48709.A0A1D2NAF8"/>
<organism evidence="5 6">
    <name type="scientific">Orchesella cincta</name>
    <name type="common">Springtail</name>
    <name type="synonym">Podura cincta</name>
    <dbReference type="NCBI Taxonomy" id="48709"/>
    <lineage>
        <taxon>Eukaryota</taxon>
        <taxon>Metazoa</taxon>
        <taxon>Ecdysozoa</taxon>
        <taxon>Arthropoda</taxon>
        <taxon>Hexapoda</taxon>
        <taxon>Collembola</taxon>
        <taxon>Entomobryomorpha</taxon>
        <taxon>Entomobryoidea</taxon>
        <taxon>Orchesellidae</taxon>
        <taxon>Orchesellinae</taxon>
        <taxon>Orchesella</taxon>
    </lineage>
</organism>
<feature type="compositionally biased region" description="Basic and acidic residues" evidence="3">
    <location>
        <begin position="1"/>
        <end position="12"/>
    </location>
</feature>
<feature type="compositionally biased region" description="Polar residues" evidence="3">
    <location>
        <begin position="229"/>
        <end position="239"/>
    </location>
</feature>
<dbReference type="InterPro" id="IPR000859">
    <property type="entry name" value="CUB_dom"/>
</dbReference>
<proteinExistence type="predicted"/>
<dbReference type="CDD" id="cd00041">
    <property type="entry name" value="CUB"/>
    <property type="match status" value="2"/>
</dbReference>
<reference evidence="5 6" key="1">
    <citation type="journal article" date="2016" name="Genome Biol. Evol.">
        <title>Gene Family Evolution Reflects Adaptation to Soil Environmental Stressors in the Genome of the Collembolan Orchesella cincta.</title>
        <authorList>
            <person name="Faddeeva-Vakhrusheva A."/>
            <person name="Derks M.F."/>
            <person name="Anvar S.Y."/>
            <person name="Agamennone V."/>
            <person name="Suring W."/>
            <person name="Smit S."/>
            <person name="van Straalen N.M."/>
            <person name="Roelofs D."/>
        </authorList>
    </citation>
    <scope>NUCLEOTIDE SEQUENCE [LARGE SCALE GENOMIC DNA]</scope>
    <source>
        <tissue evidence="5">Mixed pool</tissue>
    </source>
</reference>
<feature type="region of interest" description="Disordered" evidence="3">
    <location>
        <begin position="191"/>
        <end position="344"/>
    </location>
</feature>
<protein>
    <submittedName>
        <fullName evidence="5">Dorsal-ventral patterning protein tolloid</fullName>
    </submittedName>
</protein>
<evidence type="ECO:0000259" key="4">
    <source>
        <dbReference type="PROSITE" id="PS01180"/>
    </source>
</evidence>
<dbReference type="Gene3D" id="2.60.120.290">
    <property type="entry name" value="Spermadhesin, CUB domain"/>
    <property type="match status" value="2"/>
</dbReference>
<comment type="caution">
    <text evidence="5">The sequence shown here is derived from an EMBL/GenBank/DDBJ whole genome shotgun (WGS) entry which is preliminary data.</text>
</comment>
<dbReference type="GO" id="GO:0005886">
    <property type="term" value="C:plasma membrane"/>
    <property type="evidence" value="ECO:0007669"/>
    <property type="project" value="TreeGrafter"/>
</dbReference>
<dbReference type="AlphaFoldDB" id="A0A1D2NAF8"/>
<dbReference type="PANTHER" id="PTHR47537:SF6">
    <property type="entry name" value="CUB DOMAIN-CONTAINING PROTEIN"/>
    <property type="match status" value="1"/>
</dbReference>
<feature type="compositionally biased region" description="Low complexity" evidence="3">
    <location>
        <begin position="302"/>
        <end position="333"/>
    </location>
</feature>
<dbReference type="SUPFAM" id="SSF49854">
    <property type="entry name" value="Spermadhesin, CUB domain"/>
    <property type="match status" value="2"/>
</dbReference>
<feature type="region of interest" description="Disordered" evidence="3">
    <location>
        <begin position="1"/>
        <end position="31"/>
    </location>
</feature>
<dbReference type="OrthoDB" id="6022136at2759"/>
<dbReference type="Pfam" id="PF00431">
    <property type="entry name" value="CUB"/>
    <property type="match status" value="2"/>
</dbReference>
<dbReference type="InterPro" id="IPR035914">
    <property type="entry name" value="Sperma_CUB_dom_sf"/>
</dbReference>
<feature type="domain" description="CUB" evidence="4">
    <location>
        <begin position="384"/>
        <end position="510"/>
    </location>
</feature>
<dbReference type="PROSITE" id="PS01180">
    <property type="entry name" value="CUB"/>
    <property type="match status" value="2"/>
</dbReference>
<dbReference type="PANTHER" id="PTHR47537">
    <property type="entry name" value="CUBILIN"/>
    <property type="match status" value="1"/>
</dbReference>
<evidence type="ECO:0000313" key="5">
    <source>
        <dbReference type="EMBL" id="ODN01956.1"/>
    </source>
</evidence>
<evidence type="ECO:0000256" key="2">
    <source>
        <dbReference type="PROSITE-ProRule" id="PRU00059"/>
    </source>
</evidence>
<dbReference type="SMART" id="SM00042">
    <property type="entry name" value="CUB"/>
    <property type="match status" value="1"/>
</dbReference>
<feature type="compositionally biased region" description="Low complexity" evidence="3">
    <location>
        <begin position="191"/>
        <end position="206"/>
    </location>
</feature>
<keyword evidence="6" id="KW-1185">Reference proteome</keyword>
<evidence type="ECO:0000313" key="6">
    <source>
        <dbReference type="Proteomes" id="UP000094527"/>
    </source>
</evidence>
<evidence type="ECO:0000256" key="3">
    <source>
        <dbReference type="SAM" id="MobiDB-lite"/>
    </source>
</evidence>
<accession>A0A1D2NAF8</accession>